<evidence type="ECO:0000256" key="3">
    <source>
        <dbReference type="ARBA" id="ARBA00022842"/>
    </source>
</evidence>
<accession>A0A926N884</accession>
<keyword evidence="7" id="KW-1185">Reference proteome</keyword>
<dbReference type="PANTHER" id="PTHR43046">
    <property type="entry name" value="GDP-MANNOSE MANNOSYL HYDROLASE"/>
    <property type="match status" value="1"/>
</dbReference>
<feature type="domain" description="Nudix hydrolase" evidence="5">
    <location>
        <begin position="2"/>
        <end position="143"/>
    </location>
</feature>
<name>A0A926N884_9BACL</name>
<comment type="similarity">
    <text evidence="4">Belongs to the Nudix hydrolase family.</text>
</comment>
<dbReference type="InterPro" id="IPR020084">
    <property type="entry name" value="NUDIX_hydrolase_CS"/>
</dbReference>
<dbReference type="Proteomes" id="UP000661691">
    <property type="component" value="Unassembled WGS sequence"/>
</dbReference>
<proteinExistence type="inferred from homology"/>
<dbReference type="AlphaFoldDB" id="A0A926N884"/>
<dbReference type="PROSITE" id="PS00893">
    <property type="entry name" value="NUDIX_BOX"/>
    <property type="match status" value="1"/>
</dbReference>
<dbReference type="InterPro" id="IPR000086">
    <property type="entry name" value="NUDIX_hydrolase_dom"/>
</dbReference>
<gene>
    <name evidence="6" type="ORF">IC620_04200</name>
</gene>
<sequence>MKIRKTARILLLNEQNQLLLFHMINGINQSGTVWFSPGGGVEDNETYEEAAQRELKEETGITTQVEWGPVVWIREIDLIWKGTKNHFIEHYYLAYVRHISISLAHMTTLEKENYLSHHWWTLQELEETAENIFPIHIATHLRPIINGHIPKKPISIL</sequence>
<dbReference type="GO" id="GO:0016787">
    <property type="term" value="F:hydrolase activity"/>
    <property type="evidence" value="ECO:0007669"/>
    <property type="project" value="UniProtKB-KW"/>
</dbReference>
<dbReference type="EMBL" id="JACXAH010000005">
    <property type="protein sequence ID" value="MBD1371557.1"/>
    <property type="molecule type" value="Genomic_DNA"/>
</dbReference>
<dbReference type="SUPFAM" id="SSF55811">
    <property type="entry name" value="Nudix"/>
    <property type="match status" value="1"/>
</dbReference>
<dbReference type="PRINTS" id="PR00502">
    <property type="entry name" value="NUDIXFAMILY"/>
</dbReference>
<keyword evidence="3" id="KW-0460">Magnesium</keyword>
<evidence type="ECO:0000313" key="6">
    <source>
        <dbReference type="EMBL" id="MBD1371557.1"/>
    </source>
</evidence>
<comment type="cofactor">
    <cofactor evidence="1">
        <name>Mg(2+)</name>
        <dbReference type="ChEBI" id="CHEBI:18420"/>
    </cofactor>
</comment>
<keyword evidence="2 4" id="KW-0378">Hydrolase</keyword>
<dbReference type="PROSITE" id="PS51462">
    <property type="entry name" value="NUDIX"/>
    <property type="match status" value="1"/>
</dbReference>
<protein>
    <submittedName>
        <fullName evidence="6">NUDIX domain-containing protein</fullName>
    </submittedName>
</protein>
<organism evidence="6 7">
    <name type="scientific">Polycladospora coralii</name>
    <dbReference type="NCBI Taxonomy" id="2771432"/>
    <lineage>
        <taxon>Bacteria</taxon>
        <taxon>Bacillati</taxon>
        <taxon>Bacillota</taxon>
        <taxon>Bacilli</taxon>
        <taxon>Bacillales</taxon>
        <taxon>Thermoactinomycetaceae</taxon>
        <taxon>Polycladospora</taxon>
    </lineage>
</organism>
<dbReference type="Pfam" id="PF00293">
    <property type="entry name" value="NUDIX"/>
    <property type="match status" value="1"/>
</dbReference>
<evidence type="ECO:0000256" key="1">
    <source>
        <dbReference type="ARBA" id="ARBA00001946"/>
    </source>
</evidence>
<dbReference type="Gene3D" id="3.90.79.10">
    <property type="entry name" value="Nucleoside Triphosphate Pyrophosphohydrolase"/>
    <property type="match status" value="1"/>
</dbReference>
<dbReference type="RefSeq" id="WP_191141618.1">
    <property type="nucleotide sequence ID" value="NZ_JACXAH010000005.1"/>
</dbReference>
<evidence type="ECO:0000259" key="5">
    <source>
        <dbReference type="PROSITE" id="PS51462"/>
    </source>
</evidence>
<evidence type="ECO:0000256" key="4">
    <source>
        <dbReference type="RuleBase" id="RU003476"/>
    </source>
</evidence>
<dbReference type="InterPro" id="IPR020476">
    <property type="entry name" value="Nudix_hydrolase"/>
</dbReference>
<evidence type="ECO:0000256" key="2">
    <source>
        <dbReference type="ARBA" id="ARBA00022801"/>
    </source>
</evidence>
<comment type="caution">
    <text evidence="6">The sequence shown here is derived from an EMBL/GenBank/DDBJ whole genome shotgun (WGS) entry which is preliminary data.</text>
</comment>
<dbReference type="PANTHER" id="PTHR43046:SF12">
    <property type="entry name" value="GDP-MANNOSE MANNOSYL HYDROLASE"/>
    <property type="match status" value="1"/>
</dbReference>
<dbReference type="CDD" id="cd04685">
    <property type="entry name" value="NUDIX_Hydrolase"/>
    <property type="match status" value="1"/>
</dbReference>
<reference evidence="6" key="1">
    <citation type="submission" date="2020-09" db="EMBL/GenBank/DDBJ databases">
        <title>A novel bacterium of genus Hazenella, isolated from South China Sea.</title>
        <authorList>
            <person name="Huang H."/>
            <person name="Mo K."/>
            <person name="Hu Y."/>
        </authorList>
    </citation>
    <scope>NUCLEOTIDE SEQUENCE</scope>
    <source>
        <strain evidence="6">IB182357</strain>
    </source>
</reference>
<evidence type="ECO:0000313" key="7">
    <source>
        <dbReference type="Proteomes" id="UP000661691"/>
    </source>
</evidence>
<dbReference type="InterPro" id="IPR015797">
    <property type="entry name" value="NUDIX_hydrolase-like_dom_sf"/>
</dbReference>